<dbReference type="EMBL" id="KL662119">
    <property type="protein sequence ID" value="KFM25555.1"/>
    <property type="molecule type" value="Genomic_DNA"/>
</dbReference>
<organism evidence="2 3">
    <name type="scientific">Auxenochlorella protothecoides</name>
    <name type="common">Green microalga</name>
    <name type="synonym">Chlorella protothecoides</name>
    <dbReference type="NCBI Taxonomy" id="3075"/>
    <lineage>
        <taxon>Eukaryota</taxon>
        <taxon>Viridiplantae</taxon>
        <taxon>Chlorophyta</taxon>
        <taxon>core chlorophytes</taxon>
        <taxon>Trebouxiophyceae</taxon>
        <taxon>Chlorellales</taxon>
        <taxon>Chlorellaceae</taxon>
        <taxon>Auxenochlorella</taxon>
    </lineage>
</organism>
<feature type="compositionally biased region" description="Low complexity" evidence="1">
    <location>
        <begin position="51"/>
        <end position="65"/>
    </location>
</feature>
<feature type="region of interest" description="Disordered" evidence="1">
    <location>
        <begin position="19"/>
        <end position="222"/>
    </location>
</feature>
<feature type="compositionally biased region" description="Basic and acidic residues" evidence="1">
    <location>
        <begin position="118"/>
        <end position="144"/>
    </location>
</feature>
<keyword evidence="3" id="KW-1185">Reference proteome</keyword>
<dbReference type="Proteomes" id="UP000028924">
    <property type="component" value="Unassembled WGS sequence"/>
</dbReference>
<dbReference type="GeneID" id="23611973"/>
<evidence type="ECO:0000313" key="3">
    <source>
        <dbReference type="Proteomes" id="UP000028924"/>
    </source>
</evidence>
<dbReference type="RefSeq" id="XP_011398451.1">
    <property type="nucleotide sequence ID" value="XM_011400149.1"/>
</dbReference>
<sequence>MPASLMPAKPRMVRCCRRGMPTTSLARKPSTQSLQETAARSDSRTRHRLARSGSAPSQAAPRSSPCGTPVRVRAVRRGREARSGPTSCSGASRERRRGRRRRASDARAAPSPGSKPQRPTDRFRMREKCDRVARPASWKWERVSSRRPSASGSSTAQSKRWRLRVETRHSMRSASSRPRLPRCGRHAGRAVSVREAVRGKAAGSRATSAPATGLRSRTAEETAARQARLTRRAAATSCRDLRLVTSCSIRTAGRMRIGSMVNCMSDVGCAKGGSVHGTLQPWTLDRGPSHGHLRSPAWAGCSGMSSRTHRGVGESTGYQGSIC</sequence>
<feature type="region of interest" description="Disordered" evidence="1">
    <location>
        <begin position="304"/>
        <end position="323"/>
    </location>
</feature>
<reference evidence="2 3" key="1">
    <citation type="journal article" date="2014" name="BMC Genomics">
        <title>Oil accumulation mechanisms of the oleaginous microalga Chlorella protothecoides revealed through its genome, transcriptomes, and proteomes.</title>
        <authorList>
            <person name="Gao C."/>
            <person name="Wang Y."/>
            <person name="Shen Y."/>
            <person name="Yan D."/>
            <person name="He X."/>
            <person name="Dai J."/>
            <person name="Wu Q."/>
        </authorList>
    </citation>
    <scope>NUCLEOTIDE SEQUENCE [LARGE SCALE GENOMIC DNA]</scope>
    <source>
        <strain evidence="2 3">0710</strain>
    </source>
</reference>
<dbReference type="AlphaFoldDB" id="A0A087SIK1"/>
<feature type="compositionally biased region" description="Basic residues" evidence="1">
    <location>
        <begin position="179"/>
        <end position="188"/>
    </location>
</feature>
<dbReference type="KEGG" id="apro:F751_0582"/>
<gene>
    <name evidence="2" type="ORF">F751_0582</name>
</gene>
<proteinExistence type="predicted"/>
<evidence type="ECO:0000256" key="1">
    <source>
        <dbReference type="SAM" id="MobiDB-lite"/>
    </source>
</evidence>
<accession>A0A087SIK1</accession>
<protein>
    <submittedName>
        <fullName evidence="2">Uncharacterized protein</fullName>
    </submittedName>
</protein>
<name>A0A087SIK1_AUXPR</name>
<evidence type="ECO:0000313" key="2">
    <source>
        <dbReference type="EMBL" id="KFM25555.1"/>
    </source>
</evidence>
<feature type="compositionally biased region" description="Polar residues" evidence="1">
    <location>
        <begin position="21"/>
        <end position="38"/>
    </location>
</feature>